<feature type="binding site" evidence="5">
    <location>
        <position position="241"/>
    </location>
    <ligand>
        <name>Mg(2+)</name>
        <dbReference type="ChEBI" id="CHEBI:18420"/>
    </ligand>
</feature>
<evidence type="ECO:0000313" key="7">
    <source>
        <dbReference type="EMBL" id="EPS29017.1"/>
    </source>
</evidence>
<keyword evidence="8" id="KW-1185">Reference proteome</keyword>
<reference evidence="7 8" key="1">
    <citation type="journal article" date="2013" name="PLoS ONE">
        <title>Genomic and secretomic analyses reveal unique features of the lignocellulolytic enzyme system of Penicillium decumbens.</title>
        <authorList>
            <person name="Liu G."/>
            <person name="Zhang L."/>
            <person name="Wei X."/>
            <person name="Zou G."/>
            <person name="Qin Y."/>
            <person name="Ma L."/>
            <person name="Li J."/>
            <person name="Zheng H."/>
            <person name="Wang S."/>
            <person name="Wang C."/>
            <person name="Xun L."/>
            <person name="Zhao G.-P."/>
            <person name="Zhou Z."/>
            <person name="Qu Y."/>
        </authorList>
    </citation>
    <scope>NUCLEOTIDE SEQUENCE [LARGE SCALE GENOMIC DNA]</scope>
    <source>
        <strain evidence="8">114-2 / CGMCC 5302</strain>
    </source>
</reference>
<dbReference type="CDD" id="cd02440">
    <property type="entry name" value="AdoMet_MTases"/>
    <property type="match status" value="1"/>
</dbReference>
<dbReference type="EC" id="2.1.1.64" evidence="5"/>
<comment type="function">
    <text evidence="5">O-methyltransferase required for two non-consecutive steps during ubiquinone biosynthesis. Catalyzes the 2 O-methylation of 3,4-dihydroxy-5-(all-trans-polyprenyl)benzoic acid into 4-hydroxy-3-methoxy-5-(all-trans-polyprenyl)benzoic acid. Also catalyzes the last step of ubiquinone biosynthesis by mediating methylation of 3-demethylubiquinone into ubiquinone. Also able to mediate the methylation of 3-demethylubiquinol into ubiquinol.</text>
</comment>
<feature type="binding site" evidence="5">
    <location>
        <position position="237"/>
    </location>
    <ligand>
        <name>Mg(2+)</name>
        <dbReference type="ChEBI" id="CHEBI:18420"/>
    </ligand>
</feature>
<organism evidence="7 8">
    <name type="scientific">Penicillium oxalicum (strain 114-2 / CGMCC 5302)</name>
    <name type="common">Penicillium decumbens</name>
    <dbReference type="NCBI Taxonomy" id="933388"/>
    <lineage>
        <taxon>Eukaryota</taxon>
        <taxon>Fungi</taxon>
        <taxon>Dikarya</taxon>
        <taxon>Ascomycota</taxon>
        <taxon>Pezizomycotina</taxon>
        <taxon>Eurotiomycetes</taxon>
        <taxon>Eurotiomycetidae</taxon>
        <taxon>Eurotiales</taxon>
        <taxon>Aspergillaceae</taxon>
        <taxon>Penicillium</taxon>
    </lineage>
</organism>
<comment type="subcellular location">
    <subcellularLocation>
        <location evidence="5">Mitochondrion inner membrane</location>
        <topology evidence="5">Peripheral membrane protein</topology>
        <orientation evidence="5">Matrix side</orientation>
    </subcellularLocation>
</comment>
<keyword evidence="5" id="KW-0479">Metal-binding</keyword>
<comment type="catalytic activity">
    <reaction evidence="5">
        <text>a 3-demethylubiquinone + S-adenosyl-L-methionine = a ubiquinone + S-adenosyl-L-homocysteine</text>
        <dbReference type="Rhea" id="RHEA:81215"/>
        <dbReference type="Rhea" id="RHEA-COMP:9565"/>
        <dbReference type="Rhea" id="RHEA-COMP:19654"/>
        <dbReference type="ChEBI" id="CHEBI:16389"/>
        <dbReference type="ChEBI" id="CHEBI:57856"/>
        <dbReference type="ChEBI" id="CHEBI:59789"/>
        <dbReference type="ChEBI" id="CHEBI:231825"/>
    </reaction>
</comment>
<keyword evidence="2 5" id="KW-0808">Transferase</keyword>
<keyword evidence="5" id="KW-0999">Mitochondrion inner membrane</keyword>
<dbReference type="EC" id="2.1.1.-" evidence="5"/>
<evidence type="ECO:0000256" key="1">
    <source>
        <dbReference type="ARBA" id="ARBA00022603"/>
    </source>
</evidence>
<dbReference type="HOGENOM" id="CLU_042432_3_1_1"/>
<dbReference type="EMBL" id="KB644411">
    <property type="protein sequence ID" value="EPS29017.1"/>
    <property type="molecule type" value="Genomic_DNA"/>
</dbReference>
<feature type="binding site" evidence="5">
    <location>
        <position position="78"/>
    </location>
    <ligand>
        <name>S-adenosyl-L-methionine</name>
        <dbReference type="ChEBI" id="CHEBI:59789"/>
    </ligand>
</feature>
<comment type="pathway">
    <text evidence="5">Cofactor biosynthesis; ubiquinone biosynthesis.</text>
</comment>
<dbReference type="PANTHER" id="PTHR43464:SF19">
    <property type="entry name" value="UBIQUINONE BIOSYNTHESIS O-METHYLTRANSFERASE, MITOCHONDRIAL"/>
    <property type="match status" value="1"/>
</dbReference>
<evidence type="ECO:0000256" key="4">
    <source>
        <dbReference type="ARBA" id="ARBA00022691"/>
    </source>
</evidence>
<name>S8B3E1_PENO1</name>
<feature type="region of interest" description="Disordered" evidence="6">
    <location>
        <begin position="189"/>
        <end position="228"/>
    </location>
</feature>
<sequence length="372" mass="39838">MSSGLSFRGIKIASVAIARPATCQYTLPRLSSSLPSRNRNHSTSSVSADELSHFSALASSWWDPMGPSRILHLMNPLRHEFIAACLAESPPPTTSASGTDPSRAANLHYMDIGCGGGIFAESLARTIPLDPSAPAPTATRAASMTAIDPSTMLIQVAREHARLDPTVEAHLRSGKFKYLNTTLEDVLASTPPSSVSSIESTPSSPPSSSSSTTTTSTETATVSPPHHPQFDMVTLFEVIEHIDPTTTTPQAFLSNCLRALKPGGWLIGSTISRTFPSWLLNQVIAEAPWPIGVVPRGTHEWSKFVNPPELQAWAQEGLMRAADSSTSRGGAAALEGMRWKCMGTIYVPGLGWKMVPGSESWGNYFWAVKKGV</sequence>
<dbReference type="EC" id="2.1.1.114" evidence="5"/>
<dbReference type="AlphaFoldDB" id="S8B3E1"/>
<dbReference type="Gene3D" id="3.40.50.150">
    <property type="entry name" value="Vaccinia Virus protein VP39"/>
    <property type="match status" value="1"/>
</dbReference>
<comment type="catalytic activity">
    <reaction evidence="5">
        <text>a 3,4-dihydroxy-5-(all-trans-polyprenyl)benzoate + S-adenosyl-L-methionine = a 4-hydroxy-3-methoxy-5-(all-trans-polyprenyl)benzoate + S-adenosyl-L-homocysteine + H(+)</text>
        <dbReference type="Rhea" id="RHEA:44452"/>
        <dbReference type="Rhea" id="RHEA-COMP:10930"/>
        <dbReference type="Rhea" id="RHEA-COMP:10931"/>
        <dbReference type="ChEBI" id="CHEBI:15378"/>
        <dbReference type="ChEBI" id="CHEBI:57856"/>
        <dbReference type="ChEBI" id="CHEBI:59789"/>
        <dbReference type="ChEBI" id="CHEBI:64694"/>
        <dbReference type="ChEBI" id="CHEBI:84443"/>
        <dbReference type="EC" id="2.1.1.114"/>
    </reaction>
</comment>
<keyword evidence="1 5" id="KW-0489">Methyltransferase</keyword>
<dbReference type="GO" id="GO:0032259">
    <property type="term" value="P:methylation"/>
    <property type="evidence" value="ECO:0007669"/>
    <property type="project" value="UniProtKB-KW"/>
</dbReference>
<feature type="binding site" evidence="5">
    <location>
        <position position="236"/>
    </location>
    <ligand>
        <name>S-adenosyl-L-methionine</name>
        <dbReference type="ChEBI" id="CHEBI:59789"/>
    </ligand>
</feature>
<dbReference type="HAMAP" id="MF_00472">
    <property type="entry name" value="UbiG"/>
    <property type="match status" value="1"/>
</dbReference>
<evidence type="ECO:0000256" key="2">
    <source>
        <dbReference type="ARBA" id="ARBA00022679"/>
    </source>
</evidence>
<accession>S8B3E1</accession>
<feature type="binding site" evidence="5">
    <location>
        <position position="240"/>
    </location>
    <ligand>
        <name>Mg(2+)</name>
        <dbReference type="ChEBI" id="CHEBI:18420"/>
    </ligand>
</feature>
<dbReference type="GO" id="GO:0120537">
    <property type="term" value="F:3-demethylubiquinone 3-O-methyltransferase activity"/>
    <property type="evidence" value="ECO:0007669"/>
    <property type="project" value="RHEA"/>
</dbReference>
<comment type="cofactor">
    <cofactor evidence="5">
        <name>Mg(2+)</name>
        <dbReference type="ChEBI" id="CHEBI:18420"/>
    </cofactor>
</comment>
<evidence type="ECO:0000256" key="5">
    <source>
        <dbReference type="HAMAP-Rule" id="MF_03190"/>
    </source>
</evidence>
<gene>
    <name evidence="5" type="primary">COQ3</name>
    <name evidence="7" type="ORF">PDE_03963</name>
</gene>
<comment type="catalytic activity">
    <reaction evidence="5">
        <text>a 3-demethylubiquinol + S-adenosyl-L-methionine = a ubiquinol + S-adenosyl-L-homocysteine + H(+)</text>
        <dbReference type="Rhea" id="RHEA:44380"/>
        <dbReference type="Rhea" id="RHEA-COMP:9566"/>
        <dbReference type="Rhea" id="RHEA-COMP:10914"/>
        <dbReference type="ChEBI" id="CHEBI:15378"/>
        <dbReference type="ChEBI" id="CHEBI:17976"/>
        <dbReference type="ChEBI" id="CHEBI:57856"/>
        <dbReference type="ChEBI" id="CHEBI:59789"/>
        <dbReference type="ChEBI" id="CHEBI:84422"/>
        <dbReference type="EC" id="2.1.1.64"/>
    </reaction>
</comment>
<dbReference type="GO" id="GO:0010420">
    <property type="term" value="F:polyprenyldihydroxybenzoate methyltransferase activity"/>
    <property type="evidence" value="ECO:0007669"/>
    <property type="project" value="UniProtKB-UniRule"/>
</dbReference>
<evidence type="ECO:0000313" key="8">
    <source>
        <dbReference type="Proteomes" id="UP000019376"/>
    </source>
</evidence>
<comment type="subunit">
    <text evidence="5">Component of a multi-subunit COQ enzyme complex, composed of at least COQ3, COQ4, COQ5, COQ6, COQ7 and COQ9.</text>
</comment>
<feature type="binding site" evidence="5">
    <location>
        <position position="113"/>
    </location>
    <ligand>
        <name>S-adenosyl-L-methionine</name>
        <dbReference type="ChEBI" id="CHEBI:59789"/>
    </ligand>
</feature>
<dbReference type="PANTHER" id="PTHR43464">
    <property type="entry name" value="METHYLTRANSFERASE"/>
    <property type="match status" value="1"/>
</dbReference>
<keyword evidence="5" id="KW-0472">Membrane</keyword>
<comment type="similarity">
    <text evidence="5">Belongs to the class I-like SAM-binding methyltransferase superfamily. UbiG/COQ3 family.</text>
</comment>
<dbReference type="STRING" id="933388.S8B3E1"/>
<dbReference type="GO" id="GO:0046872">
    <property type="term" value="F:metal ion binding"/>
    <property type="evidence" value="ECO:0007669"/>
    <property type="project" value="UniProtKB-KW"/>
</dbReference>
<evidence type="ECO:0000256" key="3">
    <source>
        <dbReference type="ARBA" id="ARBA00022688"/>
    </source>
</evidence>
<dbReference type="PhylomeDB" id="S8B3E1"/>
<dbReference type="eggNOG" id="KOG1270">
    <property type="taxonomic scope" value="Eukaryota"/>
</dbReference>
<protein>
    <recommendedName>
        <fullName evidence="5">Ubiquinone biosynthesis O-methyltransferase, mitochondrial</fullName>
    </recommendedName>
    <alternativeName>
        <fullName evidence="5">3-demethylubiquinol 3-O-methyltransferase</fullName>
        <ecNumber evidence="5">2.1.1.64</ecNumber>
    </alternativeName>
    <alternativeName>
        <fullName evidence="5">3-demethylubiquinone 3-O-methyltransferase</fullName>
        <ecNumber evidence="5">2.1.1.-</ecNumber>
    </alternativeName>
    <alternativeName>
        <fullName evidence="5">Polyprenyldihydroxybenzoate methyltransferase</fullName>
        <ecNumber evidence="5">2.1.1.114</ecNumber>
    </alternativeName>
</protein>
<keyword evidence="5" id="KW-0460">Magnesium</keyword>
<proteinExistence type="inferred from homology"/>
<keyword evidence="4 5" id="KW-0949">S-adenosyl-L-methionine</keyword>
<dbReference type="InterPro" id="IPR010233">
    <property type="entry name" value="UbiG_MeTrfase"/>
</dbReference>
<dbReference type="SUPFAM" id="SSF53335">
    <property type="entry name" value="S-adenosyl-L-methionine-dependent methyltransferases"/>
    <property type="match status" value="1"/>
</dbReference>
<dbReference type="InterPro" id="IPR029063">
    <property type="entry name" value="SAM-dependent_MTases_sf"/>
</dbReference>
<feature type="compositionally biased region" description="Low complexity" evidence="6">
    <location>
        <begin position="189"/>
        <end position="224"/>
    </location>
</feature>
<feature type="binding site" evidence="5">
    <location>
        <position position="148"/>
    </location>
    <ligand>
        <name>S-adenosyl-L-methionine</name>
        <dbReference type="ChEBI" id="CHEBI:59789"/>
    </ligand>
</feature>
<dbReference type="OrthoDB" id="3265906at2759"/>
<dbReference type="Pfam" id="PF13489">
    <property type="entry name" value="Methyltransf_23"/>
    <property type="match status" value="1"/>
</dbReference>
<keyword evidence="5" id="KW-0496">Mitochondrion</keyword>
<dbReference type="GO" id="GO:0031314">
    <property type="term" value="C:extrinsic component of mitochondrial inner membrane"/>
    <property type="evidence" value="ECO:0007669"/>
    <property type="project" value="UniProtKB-UniRule"/>
</dbReference>
<keyword evidence="3 5" id="KW-0831">Ubiquinone biosynthesis</keyword>
<dbReference type="Proteomes" id="UP000019376">
    <property type="component" value="Unassembled WGS sequence"/>
</dbReference>
<dbReference type="GO" id="GO:0061542">
    <property type="term" value="F:3-demethylubiquinol 3-O-methyltransferase activity"/>
    <property type="evidence" value="ECO:0007669"/>
    <property type="project" value="UniProtKB-UniRule"/>
</dbReference>
<dbReference type="UniPathway" id="UPA00232"/>
<evidence type="ECO:0000256" key="6">
    <source>
        <dbReference type="SAM" id="MobiDB-lite"/>
    </source>
</evidence>